<sequence length="70" mass="7816">MGNKTILNREMLESILVIIDIVDANGGESFIIDDYVNINVAFPDGFTLSCSWSIKNVSHINAIKELLLNY</sequence>
<dbReference type="EMBL" id="MT142383">
    <property type="protein sequence ID" value="QJA79489.1"/>
    <property type="molecule type" value="Genomic_DNA"/>
</dbReference>
<name>A0A6M3IW20_9ZZZZ</name>
<proteinExistence type="predicted"/>
<organism evidence="1">
    <name type="scientific">viral metagenome</name>
    <dbReference type="NCBI Taxonomy" id="1070528"/>
    <lineage>
        <taxon>unclassified sequences</taxon>
        <taxon>metagenomes</taxon>
        <taxon>organismal metagenomes</taxon>
    </lineage>
</organism>
<evidence type="ECO:0000313" key="1">
    <source>
        <dbReference type="EMBL" id="QJA60812.1"/>
    </source>
</evidence>
<accession>A0A6M3IW20</accession>
<gene>
    <name evidence="2" type="ORF">MM415A00871_0015</name>
    <name evidence="1" type="ORF">MM415B01048_0020</name>
</gene>
<protein>
    <submittedName>
        <fullName evidence="1">Uncharacterized protein</fullName>
    </submittedName>
</protein>
<evidence type="ECO:0000313" key="2">
    <source>
        <dbReference type="EMBL" id="QJA79489.1"/>
    </source>
</evidence>
<reference evidence="1" key="1">
    <citation type="submission" date="2020-03" db="EMBL/GenBank/DDBJ databases">
        <title>The deep terrestrial virosphere.</title>
        <authorList>
            <person name="Holmfeldt K."/>
            <person name="Nilsson E."/>
            <person name="Simone D."/>
            <person name="Lopez-Fernandez M."/>
            <person name="Wu X."/>
            <person name="de Brujin I."/>
            <person name="Lundin D."/>
            <person name="Andersson A."/>
            <person name="Bertilsson S."/>
            <person name="Dopson M."/>
        </authorList>
    </citation>
    <scope>NUCLEOTIDE SEQUENCE</scope>
    <source>
        <strain evidence="2">MM415A00871</strain>
        <strain evidence="1">MM415B01048</strain>
    </source>
</reference>
<dbReference type="AlphaFoldDB" id="A0A6M3IW20"/>
<dbReference type="EMBL" id="MT141421">
    <property type="protein sequence ID" value="QJA60812.1"/>
    <property type="molecule type" value="Genomic_DNA"/>
</dbReference>